<sequence length="336" mass="35702">MLQPFEEKTGGQSGTVRPARRRKGWLGYAGPVFAIGLIVYAVVILYGMATRIDPRAIGVAIGNIPAWRVGAALALTAISVVSLATYDVCAVRFLKPSQSIKTFYAALCGGIANVFANGLGFPILTGATARYRLYSMIGLDLATVGRIMALTWVTMWCGLVFVMSLALTFGASDDKMLLGSLEADRAAGIALFAILMGIALWGGQGRRVVRLGGWQVRLPSTSILLAMIAAGGIDLLASAATLYVLLPPDVVPNPALFMITYVVAVLFGNAANTPGGIGVFEATIVTGLGLAERPDIAAGLILFRLIYFIAPLAVSIGVFGVIEWRHRRQLRRQRCV</sequence>
<dbReference type="Proteomes" id="UP000223606">
    <property type="component" value="Chromosome 1"/>
</dbReference>
<dbReference type="EMBL" id="LT960614">
    <property type="protein sequence ID" value="SON56577.1"/>
    <property type="molecule type" value="Genomic_DNA"/>
</dbReference>
<protein>
    <submittedName>
        <fullName evidence="2">Inner membrane protein YbhN</fullName>
    </submittedName>
</protein>
<keyword evidence="1" id="KW-1133">Transmembrane helix</keyword>
<accession>A0A2C9D8E4</accession>
<feature type="transmembrane region" description="Helical" evidence="1">
    <location>
        <begin position="258"/>
        <end position="280"/>
    </location>
</feature>
<dbReference type="OrthoDB" id="145485at2"/>
<evidence type="ECO:0000256" key="1">
    <source>
        <dbReference type="SAM" id="Phobius"/>
    </source>
</evidence>
<dbReference type="AlphaFoldDB" id="A0A2C9D8E4"/>
<dbReference type="KEGG" id="hdi:HDIA_3036"/>
<dbReference type="RefSeq" id="WP_157775679.1">
    <property type="nucleotide sequence ID" value="NZ_LT960614.1"/>
</dbReference>
<keyword evidence="1" id="KW-0472">Membrane</keyword>
<gene>
    <name evidence="2" type="primary">ybhN_2</name>
    <name evidence="2" type="ORF">HDIA_3036</name>
</gene>
<feature type="transmembrane region" description="Helical" evidence="1">
    <location>
        <begin position="223"/>
        <end position="246"/>
    </location>
</feature>
<reference evidence="3" key="1">
    <citation type="submission" date="2017-09" db="EMBL/GenBank/DDBJ databases">
        <title>Genome sequence of Nannocystis excedens DSM 71.</title>
        <authorList>
            <person name="Blom J."/>
        </authorList>
    </citation>
    <scope>NUCLEOTIDE SEQUENCE [LARGE SCALE GENOMIC DNA]</scope>
    <source>
        <strain evidence="3">type strain: E19</strain>
    </source>
</reference>
<organism evidence="2 3">
    <name type="scientific">Hartmannibacter diazotrophicus</name>
    <dbReference type="NCBI Taxonomy" id="1482074"/>
    <lineage>
        <taxon>Bacteria</taxon>
        <taxon>Pseudomonadati</taxon>
        <taxon>Pseudomonadota</taxon>
        <taxon>Alphaproteobacteria</taxon>
        <taxon>Hyphomicrobiales</taxon>
        <taxon>Pleomorphomonadaceae</taxon>
        <taxon>Hartmannibacter</taxon>
    </lineage>
</organism>
<feature type="transmembrane region" description="Helical" evidence="1">
    <location>
        <begin position="183"/>
        <end position="203"/>
    </location>
</feature>
<keyword evidence="3" id="KW-1185">Reference proteome</keyword>
<feature type="transmembrane region" description="Helical" evidence="1">
    <location>
        <begin position="147"/>
        <end position="171"/>
    </location>
</feature>
<name>A0A2C9D8E4_9HYPH</name>
<evidence type="ECO:0000313" key="3">
    <source>
        <dbReference type="Proteomes" id="UP000223606"/>
    </source>
</evidence>
<evidence type="ECO:0000313" key="2">
    <source>
        <dbReference type="EMBL" id="SON56577.1"/>
    </source>
</evidence>
<feature type="transmembrane region" description="Helical" evidence="1">
    <location>
        <begin position="300"/>
        <end position="322"/>
    </location>
</feature>
<feature type="transmembrane region" description="Helical" evidence="1">
    <location>
        <begin position="25"/>
        <end position="49"/>
    </location>
</feature>
<keyword evidence="1" id="KW-0812">Transmembrane</keyword>
<feature type="transmembrane region" description="Helical" evidence="1">
    <location>
        <begin position="69"/>
        <end position="91"/>
    </location>
</feature>
<feature type="transmembrane region" description="Helical" evidence="1">
    <location>
        <begin position="103"/>
        <end position="127"/>
    </location>
</feature>
<proteinExistence type="predicted"/>